<feature type="coiled-coil region" evidence="1">
    <location>
        <begin position="28"/>
        <end position="55"/>
    </location>
</feature>
<gene>
    <name evidence="2" type="ORF">GGR11_000151</name>
</gene>
<evidence type="ECO:0000256" key="1">
    <source>
        <dbReference type="SAM" id="Coils"/>
    </source>
</evidence>
<dbReference type="InterPro" id="IPR009579">
    <property type="entry name" value="DUF1192"/>
</dbReference>
<dbReference type="EMBL" id="JACIDA010000001">
    <property type="protein sequence ID" value="MBB3870637.1"/>
    <property type="molecule type" value="Genomic_DNA"/>
</dbReference>
<sequence>MFEDIEPRPRRGEALTALGREDLDLYSIDDLEERIEALDHEIQRARSAIEGKKSKKSAADALFKFGA</sequence>
<accession>A0A7W6A2S0</accession>
<keyword evidence="1" id="KW-0175">Coiled coil</keyword>
<proteinExistence type="predicted"/>
<dbReference type="RefSeq" id="WP_008263967.1">
    <property type="nucleotide sequence ID" value="NZ_CP048751.1"/>
</dbReference>
<evidence type="ECO:0000313" key="3">
    <source>
        <dbReference type="Proteomes" id="UP000532936"/>
    </source>
</evidence>
<protein>
    <submittedName>
        <fullName evidence="2">Uncharacterized small protein (DUF1192 family)</fullName>
    </submittedName>
</protein>
<dbReference type="Pfam" id="PF06698">
    <property type="entry name" value="DUF1192"/>
    <property type="match status" value="1"/>
</dbReference>
<evidence type="ECO:0000313" key="2">
    <source>
        <dbReference type="EMBL" id="MBB3870637.1"/>
    </source>
</evidence>
<comment type="caution">
    <text evidence="2">The sequence shown here is derived from an EMBL/GenBank/DDBJ whole genome shotgun (WGS) entry which is preliminary data.</text>
</comment>
<organism evidence="2 3">
    <name type="scientific">Brevundimonas mediterranea</name>
    <dbReference type="NCBI Taxonomy" id="74329"/>
    <lineage>
        <taxon>Bacteria</taxon>
        <taxon>Pseudomonadati</taxon>
        <taxon>Pseudomonadota</taxon>
        <taxon>Alphaproteobacteria</taxon>
        <taxon>Caulobacterales</taxon>
        <taxon>Caulobacteraceae</taxon>
        <taxon>Brevundimonas</taxon>
    </lineage>
</organism>
<dbReference type="Proteomes" id="UP000532936">
    <property type="component" value="Unassembled WGS sequence"/>
</dbReference>
<dbReference type="AlphaFoldDB" id="A0A7W6A2S0"/>
<reference evidence="2 3" key="1">
    <citation type="submission" date="2020-08" db="EMBL/GenBank/DDBJ databases">
        <title>Genomic Encyclopedia of Type Strains, Phase IV (KMG-IV): sequencing the most valuable type-strain genomes for metagenomic binning, comparative biology and taxonomic classification.</title>
        <authorList>
            <person name="Goeker M."/>
        </authorList>
    </citation>
    <scope>NUCLEOTIDE SEQUENCE [LARGE SCALE GENOMIC DNA]</scope>
    <source>
        <strain evidence="2 3">DSM 14878</strain>
    </source>
</reference>
<name>A0A7W6A2S0_9CAUL</name>